<dbReference type="PANTHER" id="PTHR15608:SF0">
    <property type="entry name" value="HIV TAT-SPECIFIC FACTOR 1"/>
    <property type="match status" value="1"/>
</dbReference>
<dbReference type="Gene3D" id="3.30.70.330">
    <property type="match status" value="1"/>
</dbReference>
<dbReference type="PANTHER" id="PTHR15608">
    <property type="entry name" value="SPLICING FACTOR U2AF-ASSOCIATED PROTEIN 2"/>
    <property type="match status" value="1"/>
</dbReference>
<dbReference type="GO" id="GO:0005686">
    <property type="term" value="C:U2 snRNP"/>
    <property type="evidence" value="ECO:0007669"/>
    <property type="project" value="TreeGrafter"/>
</dbReference>
<name>A0A484BUZ5_DRONA</name>
<feature type="compositionally biased region" description="Low complexity" evidence="1">
    <location>
        <begin position="64"/>
        <end position="83"/>
    </location>
</feature>
<feature type="compositionally biased region" description="Basic and acidic residues" evidence="1">
    <location>
        <begin position="268"/>
        <end position="285"/>
    </location>
</feature>
<evidence type="ECO:0008006" key="4">
    <source>
        <dbReference type="Google" id="ProtNLM"/>
    </source>
</evidence>
<feature type="compositionally biased region" description="Basic and acidic residues" evidence="1">
    <location>
        <begin position="46"/>
        <end position="55"/>
    </location>
</feature>
<reference evidence="2 3" key="1">
    <citation type="journal article" date="2019" name="J. Hered.">
        <title>An Improved Genome Assembly for Drosophila navojoa, the Basal Species in the mojavensis Cluster.</title>
        <authorList>
            <person name="Vanderlinde T."/>
            <person name="Dupim E.G."/>
            <person name="Nazario-Yepiz N.O."/>
            <person name="Carvalho A.B."/>
        </authorList>
    </citation>
    <scope>NUCLEOTIDE SEQUENCE [LARGE SCALE GENOMIC DNA]</scope>
    <source>
        <strain evidence="2">Navoj_Jal97</strain>
        <tissue evidence="2">Whole organism</tissue>
    </source>
</reference>
<feature type="compositionally biased region" description="Polar residues" evidence="1">
    <location>
        <begin position="93"/>
        <end position="117"/>
    </location>
</feature>
<dbReference type="EMBL" id="LSRL02000003">
    <property type="protein sequence ID" value="TDG52636.1"/>
    <property type="molecule type" value="Genomic_DNA"/>
</dbReference>
<dbReference type="GO" id="GO:0003723">
    <property type="term" value="F:RNA binding"/>
    <property type="evidence" value="ECO:0007669"/>
    <property type="project" value="TreeGrafter"/>
</dbReference>
<evidence type="ECO:0000256" key="1">
    <source>
        <dbReference type="SAM" id="MobiDB-lite"/>
    </source>
</evidence>
<proteinExistence type="predicted"/>
<dbReference type="InterPro" id="IPR035979">
    <property type="entry name" value="RBD_domain_sf"/>
</dbReference>
<dbReference type="STRING" id="7232.A0A484BUZ5"/>
<dbReference type="Proteomes" id="UP000295192">
    <property type="component" value="Unassembled WGS sequence"/>
</dbReference>
<dbReference type="OMA" id="CHETSKW"/>
<accession>A0A484BUZ5</accession>
<comment type="caution">
    <text evidence="2">The sequence shown here is derived from an EMBL/GenBank/DDBJ whole genome shotgun (WGS) entry which is preliminary data.</text>
</comment>
<organism evidence="2 3">
    <name type="scientific">Drosophila navojoa</name>
    <name type="common">Fruit fly</name>
    <dbReference type="NCBI Taxonomy" id="7232"/>
    <lineage>
        <taxon>Eukaryota</taxon>
        <taxon>Metazoa</taxon>
        <taxon>Ecdysozoa</taxon>
        <taxon>Arthropoda</taxon>
        <taxon>Hexapoda</taxon>
        <taxon>Insecta</taxon>
        <taxon>Pterygota</taxon>
        <taxon>Neoptera</taxon>
        <taxon>Endopterygota</taxon>
        <taxon>Diptera</taxon>
        <taxon>Brachycera</taxon>
        <taxon>Muscomorpha</taxon>
        <taxon>Ephydroidea</taxon>
        <taxon>Drosophilidae</taxon>
        <taxon>Drosophila</taxon>
    </lineage>
</organism>
<dbReference type="GO" id="GO:0005684">
    <property type="term" value="C:U2-type spliceosomal complex"/>
    <property type="evidence" value="ECO:0007669"/>
    <property type="project" value="TreeGrafter"/>
</dbReference>
<keyword evidence="3" id="KW-1185">Reference proteome</keyword>
<feature type="region of interest" description="Disordered" evidence="1">
    <location>
        <begin position="266"/>
        <end position="285"/>
    </location>
</feature>
<dbReference type="AlphaFoldDB" id="A0A484BUZ5"/>
<dbReference type="OrthoDB" id="10258585at2759"/>
<gene>
    <name evidence="2" type="ORF">AWZ03_000869</name>
</gene>
<feature type="compositionally biased region" description="Acidic residues" evidence="1">
    <location>
        <begin position="14"/>
        <end position="23"/>
    </location>
</feature>
<sequence>MSQQTESDAKVAEGNEEELEQEQEPAGSESESVSKENEADSNSPGERLETDKPQQECETLVKQTNANTATATAATTTTTTTNASNNKSEQEEANATSCRTAGDSTPDQVSQTEASQQDFADYEQHVSYAADGGAIYTDPSTKQKYKWCNTQNSWQPLAGDGGLIPTAGNVYENEHYKWSGTTSTATETEHYKWDAEQQKWLPKKLPQAAPGQDVVYGIDENGDRTYTDKDGVVFFWDAGKSAWFPKIDDDFMARYQMNYGFIDNTSAGEREKEEREAAEAKRKEEELKRMTAEAQAAMNAPIGGKDGVPAAAVAGKRKAQEPPKWFDVDPTQNTKVYVSNLPLDITMDEFAELMGKCGLVMRDPQTQKFKLKLYTEADGQIKGDGLCDYIKVSFS</sequence>
<dbReference type="InterPro" id="IPR012677">
    <property type="entry name" value="Nucleotide-bd_a/b_plait_sf"/>
</dbReference>
<evidence type="ECO:0000313" key="3">
    <source>
        <dbReference type="Proteomes" id="UP000295192"/>
    </source>
</evidence>
<dbReference type="SUPFAM" id="SSF54928">
    <property type="entry name" value="RNA-binding domain, RBD"/>
    <property type="match status" value="1"/>
</dbReference>
<protein>
    <recommendedName>
        <fullName evidence="4">RRM domain-containing protein</fullName>
    </recommendedName>
</protein>
<dbReference type="InterPro" id="IPR034393">
    <property type="entry name" value="TatSF1-like"/>
</dbReference>
<evidence type="ECO:0000313" key="2">
    <source>
        <dbReference type="EMBL" id="TDG52636.1"/>
    </source>
</evidence>
<feature type="region of interest" description="Disordered" evidence="1">
    <location>
        <begin position="1"/>
        <end position="117"/>
    </location>
</feature>